<evidence type="ECO:0000313" key="3">
    <source>
        <dbReference type="Proteomes" id="UP000826540"/>
    </source>
</evidence>
<protein>
    <recommendedName>
        <fullName evidence="1">DUF6602 domain-containing protein</fullName>
    </recommendedName>
</protein>
<keyword evidence="3" id="KW-1185">Reference proteome</keyword>
<dbReference type="InterPro" id="IPR046537">
    <property type="entry name" value="DUF6602"/>
</dbReference>
<organism evidence="2 3">
    <name type="scientific">Sphaerospermopsis torques-reginae ITEP-024</name>
    <dbReference type="NCBI Taxonomy" id="984208"/>
    <lineage>
        <taxon>Bacteria</taxon>
        <taxon>Bacillati</taxon>
        <taxon>Cyanobacteriota</taxon>
        <taxon>Cyanophyceae</taxon>
        <taxon>Nostocales</taxon>
        <taxon>Aphanizomenonaceae</taxon>
        <taxon>Sphaerospermopsis</taxon>
        <taxon>Sphaerospermopsis torques-reginae</taxon>
    </lineage>
</organism>
<dbReference type="EMBL" id="CP080598">
    <property type="protein sequence ID" value="QYX30813.1"/>
    <property type="molecule type" value="Genomic_DNA"/>
</dbReference>
<evidence type="ECO:0000313" key="2">
    <source>
        <dbReference type="EMBL" id="QYX30813.1"/>
    </source>
</evidence>
<dbReference type="RefSeq" id="WP_220608948.1">
    <property type="nucleotide sequence ID" value="NZ_CP080598.1"/>
</dbReference>
<reference evidence="2 3" key="1">
    <citation type="journal article" date="2022" name="J. Am. Chem. Soc.">
        <title>Biosynthesis of Guanitoxin Enables Global Environmental Detection in Freshwater Cyanobacteria.</title>
        <authorList>
            <person name="Lima S.T."/>
            <person name="Fallon T.R."/>
            <person name="Cordoza J.L."/>
            <person name="Chekan J.R."/>
            <person name="Delbaje E."/>
            <person name="Hopiavuori A.R."/>
            <person name="Alvarenga D.O."/>
            <person name="Wood S.M."/>
            <person name="Luhavaya H."/>
            <person name="Baumgartner J.T."/>
            <person name="Dorr F.A."/>
            <person name="Etchegaray A."/>
            <person name="Pinto E."/>
            <person name="McKinnie S.M.K."/>
            <person name="Fiore M.F."/>
            <person name="Moore B.S."/>
        </authorList>
    </citation>
    <scope>NUCLEOTIDE SEQUENCE [LARGE SCALE GENOMIC DNA]</scope>
    <source>
        <strain evidence="2 3">ITEP-024</strain>
    </source>
</reference>
<dbReference type="Pfam" id="PF20247">
    <property type="entry name" value="DUF6602"/>
    <property type="match status" value="1"/>
</dbReference>
<name>A0ABX8WWN7_9CYAN</name>
<evidence type="ECO:0000259" key="1">
    <source>
        <dbReference type="Pfam" id="PF20247"/>
    </source>
</evidence>
<proteinExistence type="predicted"/>
<feature type="domain" description="DUF6602" evidence="1">
    <location>
        <begin position="20"/>
        <end position="124"/>
    </location>
</feature>
<gene>
    <name evidence="2" type="ORF">K2F26_18370</name>
</gene>
<sequence>MDVQSIFRILSQRLLGEFDISSQMNHHGTKGDFREDGIRSFLEDCKLPSKYAIGSGLVISPLGEQSNQCDLIIYDRDKCPSWISSKRIQVFPIEGIYGIIEVKSKLTKHELYDGLHKIENFRKMLTNNCFSVPFGIIFAYKLKDNSLDSLRQNLIDYQRTKPIWCRPNLVVVLEEGIIFQGYQGYKNKPILKLEDFEEKYIPIGISYKKDTLFEFYAALFSLLSSMRLGNLDIRNYKVRNYKDLQSQVGEFLVRNHVFEIQNNKIYSLSESFIKRVYEYCQKEDQKTLEEILLLSGPAIEYTLWDKEQLLSTGYYYNPEDLPGIHQVKEPYRLNEQGVPIFHPRMNVPFKCVEINGELYYYPEAYVLDDVTNNLTELEIKN</sequence>
<dbReference type="CDD" id="cd21173">
    <property type="entry name" value="NucC-like"/>
    <property type="match status" value="1"/>
</dbReference>
<accession>A0ABX8WWN7</accession>
<dbReference type="Proteomes" id="UP000826540">
    <property type="component" value="Chromosome"/>
</dbReference>